<gene>
    <name evidence="3" type="ORF">DXD17_07130</name>
</gene>
<dbReference type="Pfam" id="PF22208">
    <property type="entry name" value="Cas_Csm6_CARF"/>
    <property type="match status" value="1"/>
</dbReference>
<organism evidence="3 4">
    <name type="scientific">[Ruminococcus] lactaris</name>
    <dbReference type="NCBI Taxonomy" id="46228"/>
    <lineage>
        <taxon>Bacteria</taxon>
        <taxon>Bacillati</taxon>
        <taxon>Bacillota</taxon>
        <taxon>Clostridia</taxon>
        <taxon>Lachnospirales</taxon>
        <taxon>Lachnospiraceae</taxon>
        <taxon>Mediterraneibacter</taxon>
    </lineage>
</organism>
<feature type="domain" description="Csm6 CARF" evidence="2">
    <location>
        <begin position="66"/>
        <end position="173"/>
    </location>
</feature>
<comment type="caution">
    <text evidence="3">The sequence shown here is derived from an EMBL/GenBank/DDBJ whole genome shotgun (WGS) entry which is preliminary data.</text>
</comment>
<dbReference type="RefSeq" id="WP_117688112.1">
    <property type="nucleotide sequence ID" value="NZ_QSQN01000015.1"/>
</dbReference>
<protein>
    <recommendedName>
        <fullName evidence="5">CRISPR-associated protein Csm6</fullName>
    </recommendedName>
</protein>
<dbReference type="Pfam" id="PF09659">
    <property type="entry name" value="Cas_Csm6_HEPN"/>
    <property type="match status" value="1"/>
</dbReference>
<evidence type="ECO:0000259" key="2">
    <source>
        <dbReference type="Pfam" id="PF22208"/>
    </source>
</evidence>
<proteinExistence type="predicted"/>
<evidence type="ECO:0000313" key="3">
    <source>
        <dbReference type="EMBL" id="RGK40247.1"/>
    </source>
</evidence>
<dbReference type="Proteomes" id="UP000260793">
    <property type="component" value="Unassembled WGS sequence"/>
</dbReference>
<feature type="domain" description="Csm6 HEPN" evidence="1">
    <location>
        <begin position="258"/>
        <end position="452"/>
    </location>
</feature>
<dbReference type="AlphaFoldDB" id="A0A3E4LS33"/>
<dbReference type="NCBIfam" id="TIGR02672">
    <property type="entry name" value="cas_csm6"/>
    <property type="match status" value="1"/>
</dbReference>
<dbReference type="InterPro" id="IPR053941">
    <property type="entry name" value="Csm6_HEPN"/>
</dbReference>
<reference evidence="3 4" key="1">
    <citation type="submission" date="2018-08" db="EMBL/GenBank/DDBJ databases">
        <title>A genome reference for cultivated species of the human gut microbiota.</title>
        <authorList>
            <person name="Zou Y."/>
            <person name="Xue W."/>
            <person name="Luo G."/>
        </authorList>
    </citation>
    <scope>NUCLEOTIDE SEQUENCE [LARGE SCALE GENOMIC DNA]</scope>
    <source>
        <strain evidence="3 4">TF11-7</strain>
    </source>
</reference>
<dbReference type="InterPro" id="IPR053955">
    <property type="entry name" value="Csm6_CARF"/>
</dbReference>
<name>A0A3E4LS33_9FIRM</name>
<sequence length="460" mass="53687">MEKENILIACVGITDPIRSDYDGPILHITRYYHPKKIYMILSSEIAERERKWKYNEEAVHLLVPKCEIIKIETGIEDPHSYDSLATEFRTICEQVKYENPGKRILLNITSGTPQMETTLAMIGMGEPEIYTLIQVTTPEKKSNHNQAFNPEKDDLNEWFEGDLDNIGTEPNRCLTPQLYNFRTPVIQFQIRSLIENYDYNGALMLYKLNQDILPEKLGILLCHGEKRLCLESEEAIKEARKCGLVKNLFLNGRRDIAELVDYFNSMYVKEKRGELNDFVMRLEVLAEYLGLFILEKKMKISVDQISSVRSKRKNATRFLNEQKCKECMPGIEEYFVQKYFFEEEKNRSFRWGNALNSRAVVNLVGYQSEKKEIYKKYAIHVDEMRKWLSLCARLRNPAAHTIVAITDEMFKKEYGGKSADVLCANIRKVMMAVFEKEVPKESFEVFDILNKMCVDCMRKV</sequence>
<dbReference type="EMBL" id="QSQN01000015">
    <property type="protein sequence ID" value="RGK40247.1"/>
    <property type="molecule type" value="Genomic_DNA"/>
</dbReference>
<evidence type="ECO:0008006" key="5">
    <source>
        <dbReference type="Google" id="ProtNLM"/>
    </source>
</evidence>
<evidence type="ECO:0000259" key="1">
    <source>
        <dbReference type="Pfam" id="PF09659"/>
    </source>
</evidence>
<dbReference type="InterPro" id="IPR013489">
    <property type="entry name" value="CRISPR-assoc_prot_Csm6"/>
</dbReference>
<accession>A0A3E4LS33</accession>
<evidence type="ECO:0000313" key="4">
    <source>
        <dbReference type="Proteomes" id="UP000260793"/>
    </source>
</evidence>